<keyword evidence="1" id="KW-0238">DNA-binding</keyword>
<dbReference type="SUPFAM" id="SSF47095">
    <property type="entry name" value="HMG-box"/>
    <property type="match status" value="1"/>
</dbReference>
<accession>A0ABN9E5C3</accession>
<evidence type="ECO:0000313" key="4">
    <source>
        <dbReference type="EMBL" id="CAI9578841.1"/>
    </source>
</evidence>
<dbReference type="Gene3D" id="1.10.30.10">
    <property type="entry name" value="High mobility group box domain"/>
    <property type="match status" value="1"/>
</dbReference>
<gene>
    <name evidence="4" type="ORF">SPARVUS_LOCUS8984971</name>
</gene>
<feature type="DNA-binding region" description="HMG box" evidence="1">
    <location>
        <begin position="1"/>
        <end position="65"/>
    </location>
</feature>
<organism evidence="4 5">
    <name type="scientific">Staurois parvus</name>
    <dbReference type="NCBI Taxonomy" id="386267"/>
    <lineage>
        <taxon>Eukaryota</taxon>
        <taxon>Metazoa</taxon>
        <taxon>Chordata</taxon>
        <taxon>Craniata</taxon>
        <taxon>Vertebrata</taxon>
        <taxon>Euteleostomi</taxon>
        <taxon>Amphibia</taxon>
        <taxon>Batrachia</taxon>
        <taxon>Anura</taxon>
        <taxon>Neobatrachia</taxon>
        <taxon>Ranoidea</taxon>
        <taxon>Ranidae</taxon>
        <taxon>Staurois</taxon>
    </lineage>
</organism>
<keyword evidence="1" id="KW-0539">Nucleus</keyword>
<dbReference type="InterPro" id="IPR009071">
    <property type="entry name" value="HMG_box_dom"/>
</dbReference>
<reference evidence="4" key="1">
    <citation type="submission" date="2023-05" db="EMBL/GenBank/DDBJ databases">
        <authorList>
            <person name="Stuckert A."/>
        </authorList>
    </citation>
    <scope>NUCLEOTIDE SEQUENCE</scope>
</reference>
<sequence>MNAYMIWARIHRPILNRANPNTKFALISALLGEEWTKLTEEQKEPYYDEAERIKRKHAQEYPDWEFRPDIKNKKLSSPVYVAIPSSSRDPPEASANAMPQNLSSCSEMIPQPSELTNGVYYILHQVIPLSSNTIDQ</sequence>
<comment type="caution">
    <text evidence="4">The sequence shown here is derived from an EMBL/GenBank/DDBJ whole genome shotgun (WGS) entry which is preliminary data.</text>
</comment>
<dbReference type="InterPro" id="IPR052856">
    <property type="entry name" value="SOX30_TF"/>
</dbReference>
<dbReference type="PROSITE" id="PS50118">
    <property type="entry name" value="HMG_BOX_2"/>
    <property type="match status" value="1"/>
</dbReference>
<evidence type="ECO:0000256" key="1">
    <source>
        <dbReference type="PROSITE-ProRule" id="PRU00267"/>
    </source>
</evidence>
<evidence type="ECO:0000256" key="2">
    <source>
        <dbReference type="SAM" id="MobiDB-lite"/>
    </source>
</evidence>
<name>A0ABN9E5C3_9NEOB</name>
<dbReference type="SMART" id="SM00398">
    <property type="entry name" value="HMG"/>
    <property type="match status" value="1"/>
</dbReference>
<proteinExistence type="predicted"/>
<dbReference type="EMBL" id="CATNWA010015041">
    <property type="protein sequence ID" value="CAI9578841.1"/>
    <property type="molecule type" value="Genomic_DNA"/>
</dbReference>
<evidence type="ECO:0000313" key="5">
    <source>
        <dbReference type="Proteomes" id="UP001162483"/>
    </source>
</evidence>
<dbReference type="Proteomes" id="UP001162483">
    <property type="component" value="Unassembled WGS sequence"/>
</dbReference>
<dbReference type="InterPro" id="IPR036910">
    <property type="entry name" value="HMG_box_dom_sf"/>
</dbReference>
<evidence type="ECO:0000259" key="3">
    <source>
        <dbReference type="PROSITE" id="PS50118"/>
    </source>
</evidence>
<dbReference type="PANTHER" id="PTHR47279">
    <property type="entry name" value="TRANSCRIPTION FACTOR SOX-30"/>
    <property type="match status" value="1"/>
</dbReference>
<dbReference type="PANTHER" id="PTHR47279:SF1">
    <property type="entry name" value="TRANSCRIPTION FACTOR SOX-30"/>
    <property type="match status" value="1"/>
</dbReference>
<protein>
    <recommendedName>
        <fullName evidence="3">HMG box domain-containing protein</fullName>
    </recommendedName>
</protein>
<feature type="region of interest" description="Disordered" evidence="2">
    <location>
        <begin position="83"/>
        <end position="109"/>
    </location>
</feature>
<dbReference type="Pfam" id="PF00505">
    <property type="entry name" value="HMG_box"/>
    <property type="match status" value="1"/>
</dbReference>
<feature type="compositionally biased region" description="Polar residues" evidence="2">
    <location>
        <begin position="97"/>
        <end position="106"/>
    </location>
</feature>
<keyword evidence="5" id="KW-1185">Reference proteome</keyword>
<feature type="domain" description="HMG box" evidence="3">
    <location>
        <begin position="1"/>
        <end position="65"/>
    </location>
</feature>